<dbReference type="Pfam" id="PF00270">
    <property type="entry name" value="DEAD"/>
    <property type="match status" value="1"/>
</dbReference>
<evidence type="ECO:0000256" key="7">
    <source>
        <dbReference type="SAM" id="MobiDB-lite"/>
    </source>
</evidence>
<dbReference type="EMBL" id="FMIA01000002">
    <property type="protein sequence ID" value="SCL62697.1"/>
    <property type="molecule type" value="Genomic_DNA"/>
</dbReference>
<dbReference type="RefSeq" id="WP_091443397.1">
    <property type="nucleotide sequence ID" value="NZ_BMMJ01000024.1"/>
</dbReference>
<keyword evidence="3 11" id="KW-0347">Helicase</keyword>
<dbReference type="InterPro" id="IPR001650">
    <property type="entry name" value="Helicase_C-like"/>
</dbReference>
<dbReference type="Pfam" id="PF00271">
    <property type="entry name" value="Helicase_C"/>
    <property type="match status" value="1"/>
</dbReference>
<evidence type="ECO:0000313" key="11">
    <source>
        <dbReference type="EMBL" id="SCL62697.1"/>
    </source>
</evidence>
<dbReference type="InterPro" id="IPR050079">
    <property type="entry name" value="DEAD_box_RNA_helicase"/>
</dbReference>
<dbReference type="InterPro" id="IPR014001">
    <property type="entry name" value="Helicase_ATP-bd"/>
</dbReference>
<evidence type="ECO:0000256" key="2">
    <source>
        <dbReference type="ARBA" id="ARBA00022801"/>
    </source>
</evidence>
<evidence type="ECO:0000313" key="12">
    <source>
        <dbReference type="Proteomes" id="UP000198937"/>
    </source>
</evidence>
<dbReference type="SMART" id="SM00487">
    <property type="entry name" value="DEXDc"/>
    <property type="match status" value="1"/>
</dbReference>
<dbReference type="PANTHER" id="PTHR47959:SF13">
    <property type="entry name" value="ATP-DEPENDENT RNA HELICASE RHLE"/>
    <property type="match status" value="1"/>
</dbReference>
<dbReference type="AlphaFoldDB" id="A0A1C6V965"/>
<feature type="region of interest" description="Disordered" evidence="7">
    <location>
        <begin position="385"/>
        <end position="434"/>
    </location>
</feature>
<dbReference type="SMART" id="SM00490">
    <property type="entry name" value="HELICc"/>
    <property type="match status" value="1"/>
</dbReference>
<evidence type="ECO:0000256" key="6">
    <source>
        <dbReference type="PROSITE-ProRule" id="PRU00552"/>
    </source>
</evidence>
<dbReference type="GO" id="GO:0016787">
    <property type="term" value="F:hydrolase activity"/>
    <property type="evidence" value="ECO:0007669"/>
    <property type="project" value="UniProtKB-KW"/>
</dbReference>
<keyword evidence="12" id="KW-1185">Reference proteome</keyword>
<dbReference type="GO" id="GO:0003676">
    <property type="term" value="F:nucleic acid binding"/>
    <property type="evidence" value="ECO:0007669"/>
    <property type="project" value="InterPro"/>
</dbReference>
<evidence type="ECO:0000256" key="1">
    <source>
        <dbReference type="ARBA" id="ARBA00022741"/>
    </source>
</evidence>
<proteinExistence type="inferred from homology"/>
<gene>
    <name evidence="11" type="ORF">GA0070617_5000</name>
</gene>
<feature type="short sequence motif" description="Q motif" evidence="6">
    <location>
        <begin position="6"/>
        <end position="34"/>
    </location>
</feature>
<dbReference type="PROSITE" id="PS51195">
    <property type="entry name" value="Q_MOTIF"/>
    <property type="match status" value="1"/>
</dbReference>
<evidence type="ECO:0000256" key="3">
    <source>
        <dbReference type="ARBA" id="ARBA00022806"/>
    </source>
</evidence>
<feature type="compositionally biased region" description="Basic residues" evidence="7">
    <location>
        <begin position="417"/>
        <end position="434"/>
    </location>
</feature>
<feature type="domain" description="Helicase ATP-binding" evidence="8">
    <location>
        <begin position="37"/>
        <end position="210"/>
    </location>
</feature>
<name>A0A1C6V965_9ACTN</name>
<dbReference type="Proteomes" id="UP000198937">
    <property type="component" value="Unassembled WGS sequence"/>
</dbReference>
<dbReference type="CDD" id="cd00268">
    <property type="entry name" value="DEADc"/>
    <property type="match status" value="1"/>
</dbReference>
<dbReference type="InterPro" id="IPR014014">
    <property type="entry name" value="RNA_helicase_DEAD_Q_motif"/>
</dbReference>
<organism evidence="11 12">
    <name type="scientific">Micromonospora yangpuensis</name>
    <dbReference type="NCBI Taxonomy" id="683228"/>
    <lineage>
        <taxon>Bacteria</taxon>
        <taxon>Bacillati</taxon>
        <taxon>Actinomycetota</taxon>
        <taxon>Actinomycetes</taxon>
        <taxon>Micromonosporales</taxon>
        <taxon>Micromonosporaceae</taxon>
        <taxon>Micromonospora</taxon>
    </lineage>
</organism>
<comment type="similarity">
    <text evidence="5">Belongs to the DEAD box helicase family.</text>
</comment>
<dbReference type="PROSITE" id="PS51192">
    <property type="entry name" value="HELICASE_ATP_BIND_1"/>
    <property type="match status" value="1"/>
</dbReference>
<dbReference type="Gene3D" id="3.40.50.300">
    <property type="entry name" value="P-loop containing nucleotide triphosphate hydrolases"/>
    <property type="match status" value="2"/>
</dbReference>
<dbReference type="InterPro" id="IPR044742">
    <property type="entry name" value="DEAD/DEAH_RhlB"/>
</dbReference>
<dbReference type="GO" id="GO:0003724">
    <property type="term" value="F:RNA helicase activity"/>
    <property type="evidence" value="ECO:0007669"/>
    <property type="project" value="InterPro"/>
</dbReference>
<evidence type="ECO:0000256" key="5">
    <source>
        <dbReference type="ARBA" id="ARBA00038437"/>
    </source>
</evidence>
<dbReference type="CDD" id="cd18787">
    <property type="entry name" value="SF2_C_DEAD"/>
    <property type="match status" value="1"/>
</dbReference>
<reference evidence="11 12" key="1">
    <citation type="submission" date="2016-06" db="EMBL/GenBank/DDBJ databases">
        <authorList>
            <person name="Kjaerup R.B."/>
            <person name="Dalgaard T.S."/>
            <person name="Juul-Madsen H.R."/>
        </authorList>
    </citation>
    <scope>NUCLEOTIDE SEQUENCE [LARGE SCALE GENOMIC DNA]</scope>
    <source>
        <strain evidence="11 12">DSM 45577</strain>
    </source>
</reference>
<evidence type="ECO:0000259" key="8">
    <source>
        <dbReference type="PROSITE" id="PS51192"/>
    </source>
</evidence>
<dbReference type="GO" id="GO:0005524">
    <property type="term" value="F:ATP binding"/>
    <property type="evidence" value="ECO:0007669"/>
    <property type="project" value="UniProtKB-KW"/>
</dbReference>
<protein>
    <submittedName>
        <fullName evidence="11">Superfamily II DNA and RNA helicase</fullName>
    </submittedName>
</protein>
<dbReference type="SUPFAM" id="SSF52540">
    <property type="entry name" value="P-loop containing nucleoside triphosphate hydrolases"/>
    <property type="match status" value="1"/>
</dbReference>
<dbReference type="OrthoDB" id="9805696at2"/>
<dbReference type="PROSITE" id="PS51194">
    <property type="entry name" value="HELICASE_CTER"/>
    <property type="match status" value="1"/>
</dbReference>
<evidence type="ECO:0000259" key="9">
    <source>
        <dbReference type="PROSITE" id="PS51194"/>
    </source>
</evidence>
<dbReference type="PANTHER" id="PTHR47959">
    <property type="entry name" value="ATP-DEPENDENT RNA HELICASE RHLE-RELATED"/>
    <property type="match status" value="1"/>
</dbReference>
<feature type="domain" description="Helicase C-terminal" evidence="9">
    <location>
        <begin position="237"/>
        <end position="379"/>
    </location>
</feature>
<dbReference type="InterPro" id="IPR027417">
    <property type="entry name" value="P-loop_NTPase"/>
</dbReference>
<dbReference type="InterPro" id="IPR011545">
    <property type="entry name" value="DEAD/DEAH_box_helicase_dom"/>
</dbReference>
<sequence>MTTVIPSFGTTGLDPALLTALTAQGIAEPFPIQSATLPDSLAGRDVLGRGRTGSGKTLAFGLALLHRTAGQRARPGRPLALVLVPTRELAQQVTTALTPYARAVGLRIATVVGGLSLQRQADALRAGAEVVVATPGRLHDLIDRGDARLDQVAITVLDEADQMADMGFLPQVTKLLEQVARGGQRMLFSATLDRGVDRLVRRYLSNPVTHSVDPGTATVTAMAHHVLHVDAVDKPAALTQIAAREGRTILFMGTKHRADRVARQLLSKGVRAAALHGGKSQPQRTRILEQFRNGQVTALVATDVAARGIHVDGLDLVVNVDPPTEAKDYLHRGGRTARAGESGTVVTLVLPEQRRDVSKLMSVAGIKPHSTQVRPGDEALARVTGAREPSGVPVTIVAPPATPARAATGAGAGAGRTSHRASGRSRRPRRPRTA</sequence>
<dbReference type="GO" id="GO:0005829">
    <property type="term" value="C:cytosol"/>
    <property type="evidence" value="ECO:0007669"/>
    <property type="project" value="TreeGrafter"/>
</dbReference>
<evidence type="ECO:0000256" key="4">
    <source>
        <dbReference type="ARBA" id="ARBA00022840"/>
    </source>
</evidence>
<accession>A0A1C6V965</accession>
<feature type="domain" description="DEAD-box RNA helicase Q" evidence="10">
    <location>
        <begin position="6"/>
        <end position="34"/>
    </location>
</feature>
<keyword evidence="4" id="KW-0067">ATP-binding</keyword>
<keyword evidence="2" id="KW-0378">Hydrolase</keyword>
<dbReference type="STRING" id="683228.GA0070617_5000"/>
<evidence type="ECO:0000259" key="10">
    <source>
        <dbReference type="PROSITE" id="PS51195"/>
    </source>
</evidence>
<keyword evidence="1" id="KW-0547">Nucleotide-binding</keyword>